<dbReference type="EMBL" id="KZ819602">
    <property type="protein sequence ID" value="PWN37574.1"/>
    <property type="molecule type" value="Genomic_DNA"/>
</dbReference>
<evidence type="ECO:0000313" key="2">
    <source>
        <dbReference type="EMBL" id="PWN37574.1"/>
    </source>
</evidence>
<feature type="transmembrane region" description="Helical" evidence="1">
    <location>
        <begin position="141"/>
        <end position="165"/>
    </location>
</feature>
<sequence>MSLYSFNFDLLPPPPRSRLSWGSESSRAKLPDFKNVEELRQFMTNLFIFPFPIPHLMLQMKVGAGVLSLLLLVYLLIIARRMYERNFWILRIFKTPTGSVIAPNTILAFIVIEGAFVIVFIAMMLELRYYYIVGSDKPKNILLWILLPWSILIFGAFSAALGTHYATPRSPTISRKDGKHTFKTFLAKIGGHAITVNLLAIFIPAITCISVAIPSFIANARQVKGCDREKEWQLRYASEEHFDQQMVLEAQHIWYQQLKAIKIASATFCLWSFWGLFCFALYTALALRLIRAVKIELGKTELKQLKFIVTTICATSSHRDPIPAMRPEQPDPNFLHVVDARREHHISSEDAFVNRLPLWSETGSGASVSHEGQHSHSGLRDLGCTVIVEHIPQSLDQCIHELVVHQDTCDSIHSARSVHDEDKEHKDEDSSTFTQAIKSRLKLPNFIMTQKMIDKRRKESMQFSINEQKIELKKAMVNIVIQTLVISPGCACLSAIVLMFGLTFFGSLEQPTPNRIATYAQRFAGIALLAVLYTIILFGSICAVCVFFRVYEPIFVKNADNESRNRPTSTILSEGDQ</sequence>
<keyword evidence="3" id="KW-1185">Reference proteome</keyword>
<proteinExistence type="predicted"/>
<dbReference type="OrthoDB" id="3365284at2759"/>
<name>A0A316VK17_9BASI</name>
<feature type="transmembrane region" description="Helical" evidence="1">
    <location>
        <begin position="263"/>
        <end position="287"/>
    </location>
</feature>
<dbReference type="RefSeq" id="XP_025357876.1">
    <property type="nucleotide sequence ID" value="XM_025501320.1"/>
</dbReference>
<feature type="transmembrane region" description="Helical" evidence="1">
    <location>
        <begin position="100"/>
        <end position="121"/>
    </location>
</feature>
<feature type="transmembrane region" description="Helical" evidence="1">
    <location>
        <begin position="56"/>
        <end position="79"/>
    </location>
</feature>
<feature type="transmembrane region" description="Helical" evidence="1">
    <location>
        <begin position="525"/>
        <end position="548"/>
    </location>
</feature>
<organism evidence="2 3">
    <name type="scientific">Meira miltonrushii</name>
    <dbReference type="NCBI Taxonomy" id="1280837"/>
    <lineage>
        <taxon>Eukaryota</taxon>
        <taxon>Fungi</taxon>
        <taxon>Dikarya</taxon>
        <taxon>Basidiomycota</taxon>
        <taxon>Ustilaginomycotina</taxon>
        <taxon>Exobasidiomycetes</taxon>
        <taxon>Exobasidiales</taxon>
        <taxon>Brachybasidiaceae</taxon>
        <taxon>Meira</taxon>
    </lineage>
</organism>
<reference evidence="2 3" key="1">
    <citation type="journal article" date="2018" name="Mol. Biol. Evol.">
        <title>Broad Genomic Sampling Reveals a Smut Pathogenic Ancestry of the Fungal Clade Ustilaginomycotina.</title>
        <authorList>
            <person name="Kijpornyongpan T."/>
            <person name="Mondo S.J."/>
            <person name="Barry K."/>
            <person name="Sandor L."/>
            <person name="Lee J."/>
            <person name="Lipzen A."/>
            <person name="Pangilinan J."/>
            <person name="LaButti K."/>
            <person name="Hainaut M."/>
            <person name="Henrissat B."/>
            <person name="Grigoriev I.V."/>
            <person name="Spatafora J.W."/>
            <person name="Aime M.C."/>
        </authorList>
    </citation>
    <scope>NUCLEOTIDE SEQUENCE [LARGE SCALE GENOMIC DNA]</scope>
    <source>
        <strain evidence="2 3">MCA 3882</strain>
    </source>
</reference>
<keyword evidence="1" id="KW-0812">Transmembrane</keyword>
<accession>A0A316VK17</accession>
<feature type="transmembrane region" description="Helical" evidence="1">
    <location>
        <begin position="479"/>
        <end position="505"/>
    </location>
</feature>
<dbReference type="GeneID" id="37023101"/>
<keyword evidence="1" id="KW-0472">Membrane</keyword>
<gene>
    <name evidence="2" type="ORF">FA14DRAFT_183516</name>
</gene>
<keyword evidence="1" id="KW-1133">Transmembrane helix</keyword>
<evidence type="ECO:0000256" key="1">
    <source>
        <dbReference type="SAM" id="Phobius"/>
    </source>
</evidence>
<feature type="transmembrane region" description="Helical" evidence="1">
    <location>
        <begin position="185"/>
        <end position="213"/>
    </location>
</feature>
<dbReference type="Proteomes" id="UP000245771">
    <property type="component" value="Unassembled WGS sequence"/>
</dbReference>
<dbReference type="AlphaFoldDB" id="A0A316VK17"/>
<dbReference type="InParanoid" id="A0A316VK17"/>
<protein>
    <submittedName>
        <fullName evidence="2">Uncharacterized protein</fullName>
    </submittedName>
</protein>
<evidence type="ECO:0000313" key="3">
    <source>
        <dbReference type="Proteomes" id="UP000245771"/>
    </source>
</evidence>